<dbReference type="WBParaSite" id="PS1159_v2.g678.t2">
    <property type="protein sequence ID" value="PS1159_v2.g678.t2"/>
    <property type="gene ID" value="PS1159_v2.g678"/>
</dbReference>
<sequence>MTLEQNRRSEESLIPKNVKWIQTSVAEFQPEQNKLNLNYKLAIVGGGSAGTAVASYFSRILGSNKIVLIEPKKEHYYQPGFTLVGGGFMTLEQNRRSEESLIPKNVKWLQTSVAKFQPEQNKLNLNDNTTVNYDFLVISTGLKLRYDIIKGLPEALDTPGVCSIYNPKYAEKTFKEILNFSSGKAIFTFPNTPIKCPGAPQKICYIAEDYWQKHGKRNGVEITYNTTIGKIFAIFTFPNTPIKCPGAPQKICYIAEDYWQKHGKRNGIEITYNTTIGKIFGVDKYAKTLAQIAKERNIKVNTRHNLIKVDSGRKIATFQILGEDLLPTGKEEEIKYDFLHIGPPCSPIDSLMKDAEAKTGLTDAKGWVSVHPKTLQGTKFNNVFAIGDCANTPNAKTAAAISSQFRALKSNLKSAMENRPLTSEYDGYASCPLVVSSNRAVLAEFNSAGPLETFPYNQARPLWIQWLMKRYLMPFLYWKFLVKGFWNGPKTLRKILH</sequence>
<evidence type="ECO:0000313" key="1">
    <source>
        <dbReference type="Proteomes" id="UP000887580"/>
    </source>
</evidence>
<protein>
    <submittedName>
        <fullName evidence="2">FAD/NAD(P)-binding domain-containing protein</fullName>
    </submittedName>
</protein>
<accession>A0AC35GN17</accession>
<proteinExistence type="predicted"/>
<dbReference type="Proteomes" id="UP000887580">
    <property type="component" value="Unplaced"/>
</dbReference>
<name>A0AC35GN17_9BILA</name>
<reference evidence="2" key="1">
    <citation type="submission" date="2022-11" db="UniProtKB">
        <authorList>
            <consortium name="WormBaseParasite"/>
        </authorList>
    </citation>
    <scope>IDENTIFICATION</scope>
</reference>
<evidence type="ECO:0000313" key="2">
    <source>
        <dbReference type="WBParaSite" id="PS1159_v2.g678.t2"/>
    </source>
</evidence>
<organism evidence="1 2">
    <name type="scientific">Panagrolaimus sp. PS1159</name>
    <dbReference type="NCBI Taxonomy" id="55785"/>
    <lineage>
        <taxon>Eukaryota</taxon>
        <taxon>Metazoa</taxon>
        <taxon>Ecdysozoa</taxon>
        <taxon>Nematoda</taxon>
        <taxon>Chromadorea</taxon>
        <taxon>Rhabditida</taxon>
        <taxon>Tylenchina</taxon>
        <taxon>Panagrolaimomorpha</taxon>
        <taxon>Panagrolaimoidea</taxon>
        <taxon>Panagrolaimidae</taxon>
        <taxon>Panagrolaimus</taxon>
    </lineage>
</organism>